<organism evidence="4 5">
    <name type="scientific">Rotaria sordida</name>
    <dbReference type="NCBI Taxonomy" id="392033"/>
    <lineage>
        <taxon>Eukaryota</taxon>
        <taxon>Metazoa</taxon>
        <taxon>Spiralia</taxon>
        <taxon>Gnathifera</taxon>
        <taxon>Rotifera</taxon>
        <taxon>Eurotatoria</taxon>
        <taxon>Bdelloidea</taxon>
        <taxon>Philodinida</taxon>
        <taxon>Philodinidae</taxon>
        <taxon>Rotaria</taxon>
    </lineage>
</organism>
<evidence type="ECO:0008006" key="6">
    <source>
        <dbReference type="Google" id="ProtNLM"/>
    </source>
</evidence>
<sequence>MSDNKISSYSSINELSRISSLISFSILRNPIYGLNQFENETAKQMIIARLPNLTYLNRVLISHDERRGAEIDYLQRYAQDYFDNKLDFINEHRQYQRLINKYGEPLKPNKNQESKKGLCIRRDLLKVIFEFGDENEIKIEKKIPSSMTIAKLKTFVRKLFPSQLTNDIQFNLFVVIDKKHKELMSNDYQDLQFYLGNSFLNDNIDRPSIIRIETI</sequence>
<reference evidence="4" key="1">
    <citation type="submission" date="2021-02" db="EMBL/GenBank/DDBJ databases">
        <authorList>
            <person name="Nowell W R."/>
        </authorList>
    </citation>
    <scope>NUCLEOTIDE SEQUENCE</scope>
</reference>
<dbReference type="SUPFAM" id="SSF52058">
    <property type="entry name" value="L domain-like"/>
    <property type="match status" value="1"/>
</dbReference>
<dbReference type="Gene3D" id="3.10.20.90">
    <property type="entry name" value="Phosphatidylinositol 3-kinase Catalytic Subunit, Chain A, domain 1"/>
    <property type="match status" value="1"/>
</dbReference>
<protein>
    <recommendedName>
        <fullName evidence="6">Ubiquitin-like domain-containing protein</fullName>
    </recommendedName>
</protein>
<dbReference type="EMBL" id="CAJNOH010010319">
    <property type="protein sequence ID" value="CAF1511184.1"/>
    <property type="molecule type" value="Genomic_DNA"/>
</dbReference>
<evidence type="ECO:0000313" key="1">
    <source>
        <dbReference type="EMBL" id="CAF1511184.1"/>
    </source>
</evidence>
<dbReference type="EMBL" id="CAJNOH010010320">
    <property type="protein sequence ID" value="CAF1511224.1"/>
    <property type="molecule type" value="Genomic_DNA"/>
</dbReference>
<dbReference type="Gene3D" id="3.80.10.10">
    <property type="entry name" value="Ribonuclease Inhibitor"/>
    <property type="match status" value="1"/>
</dbReference>
<accession>A0A816FC47</accession>
<dbReference type="Proteomes" id="UP000663870">
    <property type="component" value="Unassembled WGS sequence"/>
</dbReference>
<dbReference type="InterPro" id="IPR032675">
    <property type="entry name" value="LRR_dom_sf"/>
</dbReference>
<evidence type="ECO:0000313" key="3">
    <source>
        <dbReference type="EMBL" id="CAF1658605.1"/>
    </source>
</evidence>
<name>A0A816FC47_9BILA</name>
<dbReference type="AlphaFoldDB" id="A0A816FC47"/>
<evidence type="ECO:0000313" key="5">
    <source>
        <dbReference type="Proteomes" id="UP000663870"/>
    </source>
</evidence>
<dbReference type="EMBL" id="CAJNOL010012136">
    <property type="protein sequence ID" value="CAF1658614.1"/>
    <property type="molecule type" value="Genomic_DNA"/>
</dbReference>
<evidence type="ECO:0000313" key="4">
    <source>
        <dbReference type="EMBL" id="CAF1658614.1"/>
    </source>
</evidence>
<evidence type="ECO:0000313" key="2">
    <source>
        <dbReference type="EMBL" id="CAF1511224.1"/>
    </source>
</evidence>
<keyword evidence="5" id="KW-1185">Reference proteome</keyword>
<gene>
    <name evidence="3" type="ORF">JXQ802_LOCUS55688</name>
    <name evidence="4" type="ORF">JXQ802_LOCUS55690</name>
    <name evidence="1" type="ORF">PYM288_LOCUS39151</name>
    <name evidence="2" type="ORF">PYM288_LOCUS39153</name>
</gene>
<proteinExistence type="predicted"/>
<comment type="caution">
    <text evidence="4">The sequence shown here is derived from an EMBL/GenBank/DDBJ whole genome shotgun (WGS) entry which is preliminary data.</text>
</comment>
<dbReference type="Proteomes" id="UP000663854">
    <property type="component" value="Unassembled WGS sequence"/>
</dbReference>
<dbReference type="EMBL" id="CAJNOL010012135">
    <property type="protein sequence ID" value="CAF1658605.1"/>
    <property type="molecule type" value="Genomic_DNA"/>
</dbReference>